<dbReference type="EMBL" id="GGEC01046413">
    <property type="protein sequence ID" value="MBX26897.1"/>
    <property type="molecule type" value="Transcribed_RNA"/>
</dbReference>
<protein>
    <submittedName>
        <fullName evidence="1">Uncharacterized protein</fullName>
    </submittedName>
</protein>
<dbReference type="AlphaFoldDB" id="A0A2P2M9J4"/>
<proteinExistence type="predicted"/>
<organism evidence="1">
    <name type="scientific">Rhizophora mucronata</name>
    <name type="common">Asiatic mangrove</name>
    <dbReference type="NCBI Taxonomy" id="61149"/>
    <lineage>
        <taxon>Eukaryota</taxon>
        <taxon>Viridiplantae</taxon>
        <taxon>Streptophyta</taxon>
        <taxon>Embryophyta</taxon>
        <taxon>Tracheophyta</taxon>
        <taxon>Spermatophyta</taxon>
        <taxon>Magnoliopsida</taxon>
        <taxon>eudicotyledons</taxon>
        <taxon>Gunneridae</taxon>
        <taxon>Pentapetalae</taxon>
        <taxon>rosids</taxon>
        <taxon>fabids</taxon>
        <taxon>Malpighiales</taxon>
        <taxon>Rhizophoraceae</taxon>
        <taxon>Rhizophora</taxon>
    </lineage>
</organism>
<sequence>MCMLSIQLLSASNIAKRMKLKFTKAWVSFLRLPLPLEVYKEVRLHPVYLHLSGCTYM</sequence>
<accession>A0A2P2M9J4</accession>
<reference evidence="1" key="1">
    <citation type="submission" date="2018-02" db="EMBL/GenBank/DDBJ databases">
        <title>Rhizophora mucronata_Transcriptome.</title>
        <authorList>
            <person name="Meera S.P."/>
            <person name="Sreeshan A."/>
            <person name="Augustine A."/>
        </authorList>
    </citation>
    <scope>NUCLEOTIDE SEQUENCE</scope>
    <source>
        <tissue evidence="1">Leaf</tissue>
    </source>
</reference>
<name>A0A2P2M9J4_RHIMU</name>
<evidence type="ECO:0000313" key="1">
    <source>
        <dbReference type="EMBL" id="MBX26897.1"/>
    </source>
</evidence>